<sequence length="103" mass="12127">MELRRLLGSLRLVLVWVVVSVGLGSVHAETQKNFMHRSRKSSVHGHRRTFMNRHRRTFMNRRTSIHNKDEALDIDTEEDLSIEEEPLCLDKDEALHIDTEEHL</sequence>
<proteinExistence type="predicted"/>
<dbReference type="AlphaFoldDB" id="A0AAV4NX65"/>
<feature type="signal peptide" evidence="1">
    <location>
        <begin position="1"/>
        <end position="28"/>
    </location>
</feature>
<gene>
    <name evidence="2" type="ORF">CEXT_183851</name>
</gene>
<evidence type="ECO:0000256" key="1">
    <source>
        <dbReference type="SAM" id="SignalP"/>
    </source>
</evidence>
<name>A0AAV4NX65_CAEEX</name>
<organism evidence="2 3">
    <name type="scientific">Caerostris extrusa</name>
    <name type="common">Bark spider</name>
    <name type="synonym">Caerostris bankana</name>
    <dbReference type="NCBI Taxonomy" id="172846"/>
    <lineage>
        <taxon>Eukaryota</taxon>
        <taxon>Metazoa</taxon>
        <taxon>Ecdysozoa</taxon>
        <taxon>Arthropoda</taxon>
        <taxon>Chelicerata</taxon>
        <taxon>Arachnida</taxon>
        <taxon>Araneae</taxon>
        <taxon>Araneomorphae</taxon>
        <taxon>Entelegynae</taxon>
        <taxon>Araneoidea</taxon>
        <taxon>Araneidae</taxon>
        <taxon>Caerostris</taxon>
    </lineage>
</organism>
<feature type="chain" id="PRO_5043898813" evidence="1">
    <location>
        <begin position="29"/>
        <end position="103"/>
    </location>
</feature>
<dbReference type="Proteomes" id="UP001054945">
    <property type="component" value="Unassembled WGS sequence"/>
</dbReference>
<keyword evidence="1" id="KW-0732">Signal</keyword>
<protein>
    <submittedName>
        <fullName evidence="2">Uncharacterized protein</fullName>
    </submittedName>
</protein>
<evidence type="ECO:0000313" key="3">
    <source>
        <dbReference type="Proteomes" id="UP001054945"/>
    </source>
</evidence>
<evidence type="ECO:0000313" key="2">
    <source>
        <dbReference type="EMBL" id="GIX88166.1"/>
    </source>
</evidence>
<keyword evidence="3" id="KW-1185">Reference proteome</keyword>
<comment type="caution">
    <text evidence="2">The sequence shown here is derived from an EMBL/GenBank/DDBJ whole genome shotgun (WGS) entry which is preliminary data.</text>
</comment>
<accession>A0AAV4NX65</accession>
<dbReference type="EMBL" id="BPLR01021302">
    <property type="protein sequence ID" value="GIX88166.1"/>
    <property type="molecule type" value="Genomic_DNA"/>
</dbReference>
<reference evidence="2 3" key="1">
    <citation type="submission" date="2021-06" db="EMBL/GenBank/DDBJ databases">
        <title>Caerostris extrusa draft genome.</title>
        <authorList>
            <person name="Kono N."/>
            <person name="Arakawa K."/>
        </authorList>
    </citation>
    <scope>NUCLEOTIDE SEQUENCE [LARGE SCALE GENOMIC DNA]</scope>
</reference>